<dbReference type="Proteomes" id="UP000038010">
    <property type="component" value="Unassembled WGS sequence"/>
</dbReference>
<feature type="region of interest" description="Disordered" evidence="1">
    <location>
        <begin position="131"/>
        <end position="218"/>
    </location>
</feature>
<feature type="compositionally biased region" description="Low complexity" evidence="1">
    <location>
        <begin position="72"/>
        <end position="92"/>
    </location>
</feature>
<accession>A0A0N1HDE7</accession>
<evidence type="ECO:0000256" key="1">
    <source>
        <dbReference type="SAM" id="MobiDB-lite"/>
    </source>
</evidence>
<evidence type="ECO:0000313" key="3">
    <source>
        <dbReference type="Proteomes" id="UP000038010"/>
    </source>
</evidence>
<comment type="caution">
    <text evidence="2">The sequence shown here is derived from an EMBL/GenBank/DDBJ whole genome shotgun (WGS) entry which is preliminary data.</text>
</comment>
<protein>
    <submittedName>
        <fullName evidence="2">Uncharacterized protein</fullName>
    </submittedName>
</protein>
<feature type="compositionally biased region" description="Low complexity" evidence="1">
    <location>
        <begin position="138"/>
        <end position="204"/>
    </location>
</feature>
<reference evidence="2 3" key="1">
    <citation type="submission" date="2015-06" db="EMBL/GenBank/DDBJ databases">
        <title>Draft genome of the ant-associated black yeast Phialophora attae CBS 131958.</title>
        <authorList>
            <person name="Moreno L.F."/>
            <person name="Stielow B.J."/>
            <person name="de Hoog S."/>
            <person name="Vicente V.A."/>
            <person name="Weiss V.A."/>
            <person name="de Vries M."/>
            <person name="Cruz L.M."/>
            <person name="Souza E.M."/>
        </authorList>
    </citation>
    <scope>NUCLEOTIDE SEQUENCE [LARGE SCALE GENOMIC DNA]</scope>
    <source>
        <strain evidence="2 3">CBS 131958</strain>
    </source>
</reference>
<dbReference type="VEuPathDB" id="FungiDB:AB675_9783"/>
<proteinExistence type="predicted"/>
<gene>
    <name evidence="2" type="ORF">AB675_9783</name>
</gene>
<dbReference type="OrthoDB" id="5552418at2759"/>
<dbReference type="RefSeq" id="XP_018002353.1">
    <property type="nucleotide sequence ID" value="XM_018150347.1"/>
</dbReference>
<organism evidence="2 3">
    <name type="scientific">Cyphellophora attinorum</name>
    <dbReference type="NCBI Taxonomy" id="1664694"/>
    <lineage>
        <taxon>Eukaryota</taxon>
        <taxon>Fungi</taxon>
        <taxon>Dikarya</taxon>
        <taxon>Ascomycota</taxon>
        <taxon>Pezizomycotina</taxon>
        <taxon>Eurotiomycetes</taxon>
        <taxon>Chaetothyriomycetidae</taxon>
        <taxon>Chaetothyriales</taxon>
        <taxon>Cyphellophoraceae</taxon>
        <taxon>Cyphellophora</taxon>
    </lineage>
</organism>
<keyword evidence="3" id="KW-1185">Reference proteome</keyword>
<dbReference type="AlphaFoldDB" id="A0A0N1HDE7"/>
<dbReference type="GeneID" id="28742227"/>
<dbReference type="EMBL" id="LFJN01000007">
    <property type="protein sequence ID" value="KPI42390.1"/>
    <property type="molecule type" value="Genomic_DNA"/>
</dbReference>
<feature type="region of interest" description="Disordered" evidence="1">
    <location>
        <begin position="386"/>
        <end position="409"/>
    </location>
</feature>
<feature type="region of interest" description="Disordered" evidence="1">
    <location>
        <begin position="1"/>
        <end position="24"/>
    </location>
</feature>
<feature type="region of interest" description="Disordered" evidence="1">
    <location>
        <begin position="71"/>
        <end position="94"/>
    </location>
</feature>
<name>A0A0N1HDE7_9EURO</name>
<sequence>MGPPTTADRYAQPGTPVRSDSVRHSMTRSYLPGFQQQYGYPEAQQYGSGSIHDGSPMQGVEMQYSPSAAYMQSARQSVGQAQAQQYGGYQQSPMLGSNTQQAMYESLPQPYQQQQSRQSAAIEVMSSQLGALPGQYDPQTSLYTQQQQQAQQHPQYSSAARQSLVSHQQQPYASSSSSDYPSLHDATLPSSQQAQQPIPTSQPQSGPPQPSAAEAAALAQGLQDYQTSINTVLQVIISANSASSSSTLVSAADRLLAATRWLVTHVQPLNLHHDVDRLEQYTERLTMWTRLNLAWEGLAEAIRTRAMYVSATSYTRSRAGGSSSDIGFTAERVRNLIEEVVSFCNDLEGFGLVDYELGLAEELIVAGLMGVLDLVEAWEDDDGAEAMQRQVSASGAAPTRRRTDTAMSGIQSSTTTAVGMARSGA</sequence>
<evidence type="ECO:0000313" key="2">
    <source>
        <dbReference type="EMBL" id="KPI42390.1"/>
    </source>
</evidence>